<dbReference type="InterPro" id="IPR012337">
    <property type="entry name" value="RNaseH-like_sf"/>
</dbReference>
<dbReference type="Gene3D" id="3.30.420.10">
    <property type="entry name" value="Ribonuclease H-like superfamily/Ribonuclease H"/>
    <property type="match status" value="1"/>
</dbReference>
<keyword evidence="7" id="KW-0695">RNA-directed DNA polymerase</keyword>
<dbReference type="InterPro" id="IPR036397">
    <property type="entry name" value="RNaseH_sf"/>
</dbReference>
<dbReference type="GO" id="GO:0046872">
    <property type="term" value="F:metal ion binding"/>
    <property type="evidence" value="ECO:0007669"/>
    <property type="project" value="UniProtKB-KW"/>
</dbReference>
<accession>A0AAV6W056</accession>
<comment type="caution">
    <text evidence="12">The sequence shown here is derived from an EMBL/GenBank/DDBJ whole genome shotgun (WGS) entry which is preliminary data.</text>
</comment>
<feature type="compositionally biased region" description="Basic and acidic residues" evidence="10">
    <location>
        <begin position="202"/>
        <end position="218"/>
    </location>
</feature>
<dbReference type="GO" id="GO:0003676">
    <property type="term" value="F:nucleic acid binding"/>
    <property type="evidence" value="ECO:0007669"/>
    <property type="project" value="InterPro"/>
</dbReference>
<keyword evidence="13" id="KW-1185">Reference proteome</keyword>
<evidence type="ECO:0000256" key="7">
    <source>
        <dbReference type="ARBA" id="ARBA00022918"/>
    </source>
</evidence>
<dbReference type="Pfam" id="PF25597">
    <property type="entry name" value="SH3_retrovirus"/>
    <property type="match status" value="1"/>
</dbReference>
<proteinExistence type="predicted"/>
<dbReference type="GO" id="GO:0015074">
    <property type="term" value="P:DNA integration"/>
    <property type="evidence" value="ECO:0007669"/>
    <property type="project" value="UniProtKB-KW"/>
</dbReference>
<feature type="domain" description="Integrase catalytic" evidence="11">
    <location>
        <begin position="25"/>
        <end position="221"/>
    </location>
</feature>
<dbReference type="GO" id="GO:0003887">
    <property type="term" value="F:DNA-directed DNA polymerase activity"/>
    <property type="evidence" value="ECO:0007669"/>
    <property type="project" value="UniProtKB-KW"/>
</dbReference>
<keyword evidence="4" id="KW-0378">Hydrolase</keyword>
<keyword evidence="5" id="KW-0460">Magnesium</keyword>
<dbReference type="InterPro" id="IPR001584">
    <property type="entry name" value="Integrase_cat-core"/>
</dbReference>
<dbReference type="AlphaFoldDB" id="A0AAV6W056"/>
<dbReference type="InterPro" id="IPR057670">
    <property type="entry name" value="SH3_retrovirus"/>
</dbReference>
<name>A0AAV6W056_9ARAC</name>
<keyword evidence="2" id="KW-0479">Metal-binding</keyword>
<evidence type="ECO:0000256" key="6">
    <source>
        <dbReference type="ARBA" id="ARBA00022908"/>
    </source>
</evidence>
<evidence type="ECO:0000256" key="3">
    <source>
        <dbReference type="ARBA" id="ARBA00022759"/>
    </source>
</evidence>
<dbReference type="Pfam" id="PF00665">
    <property type="entry name" value="rve"/>
    <property type="match status" value="1"/>
</dbReference>
<dbReference type="PANTHER" id="PTHR42648">
    <property type="entry name" value="TRANSPOSASE, PUTATIVE-RELATED"/>
    <property type="match status" value="1"/>
</dbReference>
<keyword evidence="3" id="KW-0255">Endonuclease</keyword>
<evidence type="ECO:0000259" key="11">
    <source>
        <dbReference type="PROSITE" id="PS50994"/>
    </source>
</evidence>
<evidence type="ECO:0000256" key="9">
    <source>
        <dbReference type="ARBA" id="ARBA00023172"/>
    </source>
</evidence>
<keyword evidence="8" id="KW-0808">Transferase</keyword>
<evidence type="ECO:0000256" key="10">
    <source>
        <dbReference type="SAM" id="MobiDB-lite"/>
    </source>
</evidence>
<dbReference type="GO" id="GO:0004519">
    <property type="term" value="F:endonuclease activity"/>
    <property type="evidence" value="ECO:0007669"/>
    <property type="project" value="UniProtKB-KW"/>
</dbReference>
<reference evidence="12 13" key="1">
    <citation type="journal article" date="2022" name="Nat. Ecol. Evol.">
        <title>A masculinizing supergene underlies an exaggerated male reproductive morph in a spider.</title>
        <authorList>
            <person name="Hendrickx F."/>
            <person name="De Corte Z."/>
            <person name="Sonet G."/>
            <person name="Van Belleghem S.M."/>
            <person name="Kostlbacher S."/>
            <person name="Vangestel C."/>
        </authorList>
    </citation>
    <scope>NUCLEOTIDE SEQUENCE [LARGE SCALE GENOMIC DNA]</scope>
    <source>
        <strain evidence="12">W744_W776</strain>
    </source>
</reference>
<dbReference type="GO" id="GO:0006310">
    <property type="term" value="P:DNA recombination"/>
    <property type="evidence" value="ECO:0007669"/>
    <property type="project" value="UniProtKB-KW"/>
</dbReference>
<keyword evidence="8" id="KW-0548">Nucleotidyltransferase</keyword>
<evidence type="ECO:0000313" key="12">
    <source>
        <dbReference type="EMBL" id="KAG8202129.1"/>
    </source>
</evidence>
<dbReference type="GO" id="GO:0003964">
    <property type="term" value="F:RNA-directed DNA polymerase activity"/>
    <property type="evidence" value="ECO:0007669"/>
    <property type="project" value="UniProtKB-KW"/>
</dbReference>
<keyword evidence="1" id="KW-0540">Nuclease</keyword>
<evidence type="ECO:0000256" key="8">
    <source>
        <dbReference type="ARBA" id="ARBA00022932"/>
    </source>
</evidence>
<dbReference type="GO" id="GO:0016787">
    <property type="term" value="F:hydrolase activity"/>
    <property type="evidence" value="ECO:0007669"/>
    <property type="project" value="UniProtKB-KW"/>
</dbReference>
<protein>
    <recommendedName>
        <fullName evidence="11">Integrase catalytic domain-containing protein</fullName>
    </recommendedName>
</protein>
<organism evidence="12 13">
    <name type="scientific">Oedothorax gibbosus</name>
    <dbReference type="NCBI Taxonomy" id="931172"/>
    <lineage>
        <taxon>Eukaryota</taxon>
        <taxon>Metazoa</taxon>
        <taxon>Ecdysozoa</taxon>
        <taxon>Arthropoda</taxon>
        <taxon>Chelicerata</taxon>
        <taxon>Arachnida</taxon>
        <taxon>Araneae</taxon>
        <taxon>Araneomorphae</taxon>
        <taxon>Entelegynae</taxon>
        <taxon>Araneoidea</taxon>
        <taxon>Linyphiidae</taxon>
        <taxon>Erigoninae</taxon>
        <taxon>Oedothorax</taxon>
    </lineage>
</organism>
<keyword evidence="8" id="KW-0239">DNA-directed DNA polymerase</keyword>
<evidence type="ECO:0000256" key="5">
    <source>
        <dbReference type="ARBA" id="ARBA00022842"/>
    </source>
</evidence>
<feature type="region of interest" description="Disordered" evidence="10">
    <location>
        <begin position="198"/>
        <end position="277"/>
    </location>
</feature>
<evidence type="ECO:0000256" key="1">
    <source>
        <dbReference type="ARBA" id="ARBA00022722"/>
    </source>
</evidence>
<gene>
    <name evidence="12" type="ORF">JTE90_010490</name>
</gene>
<dbReference type="PANTHER" id="PTHR42648:SF11">
    <property type="entry name" value="TRANSPOSON TY4-P GAG-POL POLYPROTEIN"/>
    <property type="match status" value="1"/>
</dbReference>
<keyword evidence="9" id="KW-0233">DNA recombination</keyword>
<sequence>MVRGLTFRNNNDYLKGCKISIQNKQNATPYLKKSKFVSKEILDLVHSDPCGPMKIPSLGGSRYFVTFINDKSRHTEIFFLKNKNEAKDAFLKYKACIQNRTGKKIKVLRTDIGLEYVGQDFDKVLTQEGIRREKTAPYSPQQNRVSERWNQIFVPECQMYYSIKRSRKQDPKAYRFFDPNTQKVFVSRDAKFIDEINQTFGDDQKDQQRYDFPSEHPADPATATHGEINPRTETSPTDHQPEMSSSPASAMTSPQEKRTSRKKRPKLHSEGLPGDLEKKRCHAWTTEEAVPLRQVGNRQQRCVYIAEQERSRVYIAELQRSRGK</sequence>
<evidence type="ECO:0000313" key="13">
    <source>
        <dbReference type="Proteomes" id="UP000827092"/>
    </source>
</evidence>
<feature type="compositionally biased region" description="Low complexity" evidence="10">
    <location>
        <begin position="243"/>
        <end position="254"/>
    </location>
</feature>
<evidence type="ECO:0000256" key="4">
    <source>
        <dbReference type="ARBA" id="ARBA00022801"/>
    </source>
</evidence>
<dbReference type="PROSITE" id="PS50994">
    <property type="entry name" value="INTEGRASE"/>
    <property type="match status" value="1"/>
</dbReference>
<dbReference type="Proteomes" id="UP000827092">
    <property type="component" value="Unassembled WGS sequence"/>
</dbReference>
<dbReference type="EMBL" id="JAFNEN010000001">
    <property type="protein sequence ID" value="KAG8202129.1"/>
    <property type="molecule type" value="Genomic_DNA"/>
</dbReference>
<dbReference type="InterPro" id="IPR039537">
    <property type="entry name" value="Retrotran_Ty1/copia-like"/>
</dbReference>
<evidence type="ECO:0000256" key="2">
    <source>
        <dbReference type="ARBA" id="ARBA00022723"/>
    </source>
</evidence>
<dbReference type="SUPFAM" id="SSF53098">
    <property type="entry name" value="Ribonuclease H-like"/>
    <property type="match status" value="1"/>
</dbReference>
<keyword evidence="6" id="KW-0229">DNA integration</keyword>